<comment type="similarity">
    <text evidence="2">Belongs to the acyl-CoA dehydrogenase family.</text>
</comment>
<dbReference type="InterPro" id="IPR009100">
    <property type="entry name" value="AcylCoA_DH/oxidase_NM_dom_sf"/>
</dbReference>
<protein>
    <submittedName>
        <fullName evidence="8">Acyl-dehydrogenase</fullName>
    </submittedName>
</protein>
<name>A0A395SIC7_9HYPO</name>
<dbReference type="GO" id="GO:0003995">
    <property type="term" value="F:acyl-CoA dehydrogenase activity"/>
    <property type="evidence" value="ECO:0007669"/>
    <property type="project" value="TreeGrafter"/>
</dbReference>
<dbReference type="GO" id="GO:0005524">
    <property type="term" value="F:ATP binding"/>
    <property type="evidence" value="ECO:0007669"/>
    <property type="project" value="UniProtKB-UniRule"/>
</dbReference>
<evidence type="ECO:0000256" key="4">
    <source>
        <dbReference type="ARBA" id="ARBA00022827"/>
    </source>
</evidence>
<organism evidence="8 9">
    <name type="scientific">Fusarium longipes</name>
    <dbReference type="NCBI Taxonomy" id="694270"/>
    <lineage>
        <taxon>Eukaryota</taxon>
        <taxon>Fungi</taxon>
        <taxon>Dikarya</taxon>
        <taxon>Ascomycota</taxon>
        <taxon>Pezizomycotina</taxon>
        <taxon>Sordariomycetes</taxon>
        <taxon>Hypocreomycetidae</taxon>
        <taxon>Hypocreales</taxon>
        <taxon>Nectriaceae</taxon>
        <taxon>Fusarium</taxon>
    </lineage>
</organism>
<dbReference type="SUPFAM" id="SSF56112">
    <property type="entry name" value="Protein kinase-like (PK-like)"/>
    <property type="match status" value="1"/>
</dbReference>
<dbReference type="Proteomes" id="UP000266234">
    <property type="component" value="Unassembled WGS sequence"/>
</dbReference>
<dbReference type="OrthoDB" id="10016597at2759"/>
<dbReference type="Gene3D" id="1.20.140.10">
    <property type="entry name" value="Butyryl-CoA Dehydrogenase, subunit A, domain 3"/>
    <property type="match status" value="1"/>
</dbReference>
<dbReference type="InterPro" id="IPR037069">
    <property type="entry name" value="AcylCoA_DH/ox_N_sf"/>
</dbReference>
<keyword evidence="3" id="KW-0285">Flavoprotein</keyword>
<gene>
    <name evidence="8" type="ORF">FLONG3_6869</name>
</gene>
<reference evidence="8 9" key="1">
    <citation type="journal article" date="2018" name="PLoS Pathog.">
        <title>Evolution of structural diversity of trichothecenes, a family of toxins produced by plant pathogenic and entomopathogenic fungi.</title>
        <authorList>
            <person name="Proctor R.H."/>
            <person name="McCormick S.P."/>
            <person name="Kim H.S."/>
            <person name="Cardoza R.E."/>
            <person name="Stanley A.M."/>
            <person name="Lindo L."/>
            <person name="Kelly A."/>
            <person name="Brown D.W."/>
            <person name="Lee T."/>
            <person name="Vaughan M.M."/>
            <person name="Alexander N.J."/>
            <person name="Busman M."/>
            <person name="Gutierrez S."/>
        </authorList>
    </citation>
    <scope>NUCLEOTIDE SEQUENCE [LARGE SCALE GENOMIC DNA]</scope>
    <source>
        <strain evidence="8 9">NRRL 20695</strain>
    </source>
</reference>
<evidence type="ECO:0000256" key="2">
    <source>
        <dbReference type="ARBA" id="ARBA00009347"/>
    </source>
</evidence>
<dbReference type="InterPro" id="IPR046373">
    <property type="entry name" value="Acyl-CoA_Oxase/DH_mid-dom_sf"/>
</dbReference>
<keyword evidence="9" id="KW-1185">Reference proteome</keyword>
<evidence type="ECO:0000256" key="5">
    <source>
        <dbReference type="PROSITE-ProRule" id="PRU10141"/>
    </source>
</evidence>
<dbReference type="InterPro" id="IPR017441">
    <property type="entry name" value="Protein_kinase_ATP_BS"/>
</dbReference>
<proteinExistence type="inferred from homology"/>
<dbReference type="InterPro" id="IPR013786">
    <property type="entry name" value="AcylCoA_DH/ox_N"/>
</dbReference>
<dbReference type="EMBL" id="PXOG01000151">
    <property type="protein sequence ID" value="RGP72146.1"/>
    <property type="molecule type" value="Genomic_DNA"/>
</dbReference>
<dbReference type="GO" id="GO:0050660">
    <property type="term" value="F:flavin adenine dinucleotide binding"/>
    <property type="evidence" value="ECO:0007669"/>
    <property type="project" value="InterPro"/>
</dbReference>
<feature type="domain" description="Acyl-CoA dehydrogenase/oxidase N-terminal" evidence="7">
    <location>
        <begin position="381"/>
        <end position="495"/>
    </location>
</feature>
<dbReference type="PROSITE" id="PS00107">
    <property type="entry name" value="PROTEIN_KINASE_ATP"/>
    <property type="match status" value="1"/>
</dbReference>
<dbReference type="Gene3D" id="2.40.110.10">
    <property type="entry name" value="Butyryl-CoA Dehydrogenase, subunit A, domain 2"/>
    <property type="match status" value="1"/>
</dbReference>
<feature type="binding site" evidence="5">
    <location>
        <position position="60"/>
    </location>
    <ligand>
        <name>ATP</name>
        <dbReference type="ChEBI" id="CHEBI:30616"/>
    </ligand>
</feature>
<dbReference type="InterPro" id="IPR036250">
    <property type="entry name" value="AcylCo_DH-like_C"/>
</dbReference>
<sequence>MASAAAAALLPSLPNIQGPKLGAFLNDIENHNYTILEFLGAGAHSAVLRINIDNVVYVVKFFITPWLDVPTFEMYPLEEQYMKDQEQNYDPTKDDPQSQAVLDVLKDYTTPFYNECRVYGRLKELDRENLAIKAHGYLRVYMTQNFLTQWRNVLARDFANQPQRRWYEPMRILQHNNLAEPVYAIVKDWVQDHRNPDGSPVSNAVKKRQIKRIPKMLRDLHSLHKCGIVVRDLKEQQYYEGQIADFSHAWTVPHYFGPGNDLRPAWVWKSMAAWDLHCFQEDIIDEWTNLARGSRPTIKPPTVVAWRNGETRYPLRGRAVVQGPKLPLVKYDIPGDYEMNYDPPFDQSEFNWKLIEKKKTAQGIVAGRIGKRPAVSNHTMHLKLSQDAAAFAQKVLGPARDQYKNLTTQRERFLATKPFYEASVQAGYLKAFIPAGAGGTGGSFLDMSLIVEEFYTVDSSVNMALVGTALGLMPLILGGTEEQQKRFLKPFISGDGDYVASLAHSEPGGTANYLEKGGKGLEVTAKKEGDYYIVNGEKLWTTNSAGWDGKGAELTCLCARYSEDGGPESADVDPRDNIMILLVTREIIEQNEAGAYTVLGEPELMGHTASSGPHTRYTNFRVPADHLLCEKGNATVSIIEMAFSFTAALVGAMACGIMRTAFEAALKFSKEDNRGGSVPIIQRQSVADLLINCKIKADTSRLLVRNALDAFDKGRGDAISRLEACLQAKIYSGEAAVQAVWEVMQAVGMTSYLDETGFGRLLKDATVLSLFDGGNVGVRRRQYEKLLQSPDYSGWKASF</sequence>
<dbReference type="InterPro" id="IPR025213">
    <property type="entry name" value="Sim4_Fta2"/>
</dbReference>
<dbReference type="GO" id="GO:0046359">
    <property type="term" value="P:butyrate catabolic process"/>
    <property type="evidence" value="ECO:0007669"/>
    <property type="project" value="TreeGrafter"/>
</dbReference>
<keyword evidence="5" id="KW-0547">Nucleotide-binding</keyword>
<dbReference type="PANTHER" id="PTHR43884">
    <property type="entry name" value="ACYL-COA DEHYDROGENASE"/>
    <property type="match status" value="1"/>
</dbReference>
<accession>A0A395SIC7</accession>
<dbReference type="AlphaFoldDB" id="A0A395SIC7"/>
<dbReference type="Gene3D" id="1.10.540.10">
    <property type="entry name" value="Acyl-CoA dehydrogenase/oxidase, N-terminal domain"/>
    <property type="match status" value="1"/>
</dbReference>
<feature type="domain" description="Acyl-CoA dehydrogenase/oxidase C-terminal" evidence="6">
    <location>
        <begin position="638"/>
        <end position="774"/>
    </location>
</feature>
<dbReference type="PANTHER" id="PTHR43884:SF12">
    <property type="entry name" value="ISOVALERYL-COA DEHYDROGENASE, MITOCHONDRIAL-RELATED"/>
    <property type="match status" value="1"/>
</dbReference>
<evidence type="ECO:0000313" key="9">
    <source>
        <dbReference type="Proteomes" id="UP000266234"/>
    </source>
</evidence>
<dbReference type="GO" id="GO:0033539">
    <property type="term" value="P:fatty acid beta-oxidation using acyl-CoA dehydrogenase"/>
    <property type="evidence" value="ECO:0007669"/>
    <property type="project" value="TreeGrafter"/>
</dbReference>
<dbReference type="Pfam" id="PF00441">
    <property type="entry name" value="Acyl-CoA_dh_1"/>
    <property type="match status" value="1"/>
</dbReference>
<evidence type="ECO:0000259" key="7">
    <source>
        <dbReference type="Pfam" id="PF02771"/>
    </source>
</evidence>
<dbReference type="SUPFAM" id="SSF56645">
    <property type="entry name" value="Acyl-CoA dehydrogenase NM domain-like"/>
    <property type="match status" value="1"/>
</dbReference>
<keyword evidence="4" id="KW-0274">FAD</keyword>
<dbReference type="STRING" id="694270.A0A395SIC7"/>
<dbReference type="CDD" id="cd00567">
    <property type="entry name" value="ACAD"/>
    <property type="match status" value="1"/>
</dbReference>
<keyword evidence="5" id="KW-0067">ATP-binding</keyword>
<comment type="caution">
    <text evidence="8">The sequence shown here is derived from an EMBL/GenBank/DDBJ whole genome shotgun (WGS) entry which is preliminary data.</text>
</comment>
<comment type="cofactor">
    <cofactor evidence="1">
        <name>FAD</name>
        <dbReference type="ChEBI" id="CHEBI:57692"/>
    </cofactor>
</comment>
<evidence type="ECO:0000256" key="1">
    <source>
        <dbReference type="ARBA" id="ARBA00001974"/>
    </source>
</evidence>
<evidence type="ECO:0000256" key="3">
    <source>
        <dbReference type="ARBA" id="ARBA00022630"/>
    </source>
</evidence>
<evidence type="ECO:0000313" key="8">
    <source>
        <dbReference type="EMBL" id="RGP72146.1"/>
    </source>
</evidence>
<evidence type="ECO:0000259" key="6">
    <source>
        <dbReference type="Pfam" id="PF00441"/>
    </source>
</evidence>
<dbReference type="InterPro" id="IPR009075">
    <property type="entry name" value="AcylCo_DH/oxidase_C"/>
</dbReference>
<dbReference type="InterPro" id="IPR011009">
    <property type="entry name" value="Kinase-like_dom_sf"/>
</dbReference>
<dbReference type="Pfam" id="PF13095">
    <property type="entry name" value="FTA2"/>
    <property type="match status" value="1"/>
</dbReference>
<dbReference type="SUPFAM" id="SSF47203">
    <property type="entry name" value="Acyl-CoA dehydrogenase C-terminal domain-like"/>
    <property type="match status" value="1"/>
</dbReference>
<dbReference type="Pfam" id="PF02771">
    <property type="entry name" value="Acyl-CoA_dh_N"/>
    <property type="match status" value="1"/>
</dbReference>